<feature type="chain" id="PRO_5047067706" evidence="4">
    <location>
        <begin position="26"/>
        <end position="418"/>
    </location>
</feature>
<accession>A0ABV9GRW2</accession>
<evidence type="ECO:0000256" key="2">
    <source>
        <dbReference type="ARBA" id="ARBA00022448"/>
    </source>
</evidence>
<dbReference type="Gene3D" id="3.40.190.10">
    <property type="entry name" value="Periplasmic binding protein-like II"/>
    <property type="match status" value="2"/>
</dbReference>
<dbReference type="PANTHER" id="PTHR43649:SF29">
    <property type="entry name" value="OSMOPROTECTIVE COMPOUNDS-BINDING PROTEIN GGTB"/>
    <property type="match status" value="1"/>
</dbReference>
<evidence type="ECO:0000256" key="1">
    <source>
        <dbReference type="ARBA" id="ARBA00008520"/>
    </source>
</evidence>
<dbReference type="SUPFAM" id="SSF53850">
    <property type="entry name" value="Periplasmic binding protein-like II"/>
    <property type="match status" value="1"/>
</dbReference>
<proteinExistence type="inferred from homology"/>
<dbReference type="PROSITE" id="PS01037">
    <property type="entry name" value="SBP_BACTERIAL_1"/>
    <property type="match status" value="1"/>
</dbReference>
<reference evidence="6" key="1">
    <citation type="journal article" date="2019" name="Int. J. Syst. Evol. Microbiol.">
        <title>The Global Catalogue of Microorganisms (GCM) 10K type strain sequencing project: providing services to taxonomists for standard genome sequencing and annotation.</title>
        <authorList>
            <consortium name="The Broad Institute Genomics Platform"/>
            <consortium name="The Broad Institute Genome Sequencing Center for Infectious Disease"/>
            <person name="Wu L."/>
            <person name="Ma J."/>
        </authorList>
    </citation>
    <scope>NUCLEOTIDE SEQUENCE [LARGE SCALE GENOMIC DNA]</scope>
    <source>
        <strain evidence="6">CGMCC 1.16306</strain>
    </source>
</reference>
<name>A0ABV9GRW2_9BACL</name>
<dbReference type="InterPro" id="IPR006059">
    <property type="entry name" value="SBP"/>
</dbReference>
<protein>
    <submittedName>
        <fullName evidence="5">ABC transporter substrate-binding protein</fullName>
    </submittedName>
</protein>
<dbReference type="InterPro" id="IPR050490">
    <property type="entry name" value="Bact_solute-bd_prot1"/>
</dbReference>
<comment type="caution">
    <text evidence="5">The sequence shown here is derived from an EMBL/GenBank/DDBJ whole genome shotgun (WGS) entry which is preliminary data.</text>
</comment>
<keyword evidence="3 4" id="KW-0732">Signal</keyword>
<dbReference type="PROSITE" id="PS51257">
    <property type="entry name" value="PROKAR_LIPOPROTEIN"/>
    <property type="match status" value="1"/>
</dbReference>
<feature type="signal peptide" evidence="4">
    <location>
        <begin position="1"/>
        <end position="25"/>
    </location>
</feature>
<evidence type="ECO:0000313" key="5">
    <source>
        <dbReference type="EMBL" id="MFC4619995.1"/>
    </source>
</evidence>
<evidence type="ECO:0000256" key="4">
    <source>
        <dbReference type="SAM" id="SignalP"/>
    </source>
</evidence>
<dbReference type="EMBL" id="JBHSFW010000014">
    <property type="protein sequence ID" value="MFC4619995.1"/>
    <property type="molecule type" value="Genomic_DNA"/>
</dbReference>
<evidence type="ECO:0000256" key="3">
    <source>
        <dbReference type="ARBA" id="ARBA00022729"/>
    </source>
</evidence>
<dbReference type="CDD" id="cd13585">
    <property type="entry name" value="PBP2_TMBP_like"/>
    <property type="match status" value="1"/>
</dbReference>
<dbReference type="Proteomes" id="UP001596022">
    <property type="component" value="Unassembled WGS sequence"/>
</dbReference>
<keyword evidence="2" id="KW-0813">Transport</keyword>
<keyword evidence="6" id="KW-1185">Reference proteome</keyword>
<evidence type="ECO:0000313" key="6">
    <source>
        <dbReference type="Proteomes" id="UP001596022"/>
    </source>
</evidence>
<dbReference type="Pfam" id="PF01547">
    <property type="entry name" value="SBP_bac_1"/>
    <property type="match status" value="1"/>
</dbReference>
<sequence length="418" mass="45795">MKKTAFGLFVLLCAACLSLSGCSKGGSGDSKRKVNLTMYSWRTEDQKGYEKIIAEFEKKHPNIHVVFKPFKSTDYNTILSNALVSGSGPDIIQLRSYNKDIPDNGYLVPLDDLPGMDHISDFYKDAAKGSDGKVYGVPLALDNTVIFYNTQIFKKLGLAEPETWEEFIEACKTLKKNGFIPIAQAGRDAYLLSLAHSVLGVTAYGGNDFVDKVTKGDTNFSDEGFADSVKRMKDLASYFPKDFLGINDDDAQSLFYSGKAAMYINGSYRLSEFHDQAPDLPIGVIPALALKEGGEAPVTTWVDSSYALVKKSKHVKEAKTFLAFMASKKFGDAFTNQFDWASAIDGVRPDKPLVKKIAAATAKAKTPYLMLVHFSKGSPSTKTTFENALQGMYAGKLSIKQVLEETQKAADKASKAKE</sequence>
<dbReference type="RefSeq" id="WP_376847083.1">
    <property type="nucleotide sequence ID" value="NZ_JBHSFW010000014.1"/>
</dbReference>
<gene>
    <name evidence="5" type="ORF">ACFO4N_14875</name>
</gene>
<organism evidence="5 6">
    <name type="scientific">Camelliibacillus cellulosilyticus</name>
    <dbReference type="NCBI Taxonomy" id="2174486"/>
    <lineage>
        <taxon>Bacteria</taxon>
        <taxon>Bacillati</taxon>
        <taxon>Bacillota</taxon>
        <taxon>Bacilli</taxon>
        <taxon>Bacillales</taxon>
        <taxon>Sporolactobacillaceae</taxon>
        <taxon>Camelliibacillus</taxon>
    </lineage>
</organism>
<dbReference type="InterPro" id="IPR006061">
    <property type="entry name" value="SBP_1_CS"/>
</dbReference>
<dbReference type="PANTHER" id="PTHR43649">
    <property type="entry name" value="ARABINOSE-BINDING PROTEIN-RELATED"/>
    <property type="match status" value="1"/>
</dbReference>
<comment type="similarity">
    <text evidence="1">Belongs to the bacterial solute-binding protein 1 family.</text>
</comment>